<keyword evidence="5 7" id="KW-0482">Metalloprotease</keyword>
<dbReference type="InterPro" id="IPR001506">
    <property type="entry name" value="Peptidase_M12A"/>
</dbReference>
<dbReference type="EMBL" id="JAVFWL010000002">
    <property type="protein sequence ID" value="KAK6732515.1"/>
    <property type="molecule type" value="Genomic_DNA"/>
</dbReference>
<evidence type="ECO:0000313" key="10">
    <source>
        <dbReference type="EMBL" id="KAK6732515.1"/>
    </source>
</evidence>
<evidence type="ECO:0000256" key="3">
    <source>
        <dbReference type="ARBA" id="ARBA00022801"/>
    </source>
</evidence>
<keyword evidence="3 7" id="KW-0378">Hydrolase</keyword>
<keyword evidence="8" id="KW-0732">Signal</keyword>
<gene>
    <name evidence="10" type="primary">Necator_chrII.g4514</name>
    <name evidence="10" type="ORF">RB195_016722</name>
</gene>
<evidence type="ECO:0000256" key="1">
    <source>
        <dbReference type="ARBA" id="ARBA00022670"/>
    </source>
</evidence>
<keyword evidence="6" id="KW-1015">Disulfide bond</keyword>
<keyword evidence="11" id="KW-1185">Reference proteome</keyword>
<dbReference type="PRINTS" id="PR00480">
    <property type="entry name" value="ASTACIN"/>
</dbReference>
<dbReference type="Pfam" id="PF01400">
    <property type="entry name" value="Astacin"/>
    <property type="match status" value="1"/>
</dbReference>
<feature type="domain" description="Peptidase M12A" evidence="9">
    <location>
        <begin position="48"/>
        <end position="243"/>
    </location>
</feature>
<name>A0ABR1C441_NECAM</name>
<feature type="binding site" evidence="7">
    <location>
        <position position="144"/>
    </location>
    <ligand>
        <name>Zn(2+)</name>
        <dbReference type="ChEBI" id="CHEBI:29105"/>
        <note>catalytic</note>
    </ligand>
</feature>
<comment type="caution">
    <text evidence="10">The sequence shown here is derived from an EMBL/GenBank/DDBJ whole genome shotgun (WGS) entry which is preliminary data.</text>
</comment>
<protein>
    <recommendedName>
        <fullName evidence="8">Metalloendopeptidase</fullName>
        <ecNumber evidence="8">3.4.24.-</ecNumber>
    </recommendedName>
</protein>
<feature type="binding site" evidence="7">
    <location>
        <position position="154"/>
    </location>
    <ligand>
        <name>Zn(2+)</name>
        <dbReference type="ChEBI" id="CHEBI:29105"/>
        <note>catalytic</note>
    </ligand>
</feature>
<feature type="active site" evidence="7">
    <location>
        <position position="145"/>
    </location>
</feature>
<dbReference type="Gene3D" id="3.40.390.10">
    <property type="entry name" value="Collagenase (Catalytic Domain)"/>
    <property type="match status" value="1"/>
</dbReference>
<dbReference type="PANTHER" id="PTHR10127:SF780">
    <property type="entry name" value="METALLOENDOPEPTIDASE"/>
    <property type="match status" value="1"/>
</dbReference>
<evidence type="ECO:0000256" key="4">
    <source>
        <dbReference type="ARBA" id="ARBA00022833"/>
    </source>
</evidence>
<proteinExistence type="predicted"/>
<keyword evidence="1 7" id="KW-0645">Protease</keyword>
<dbReference type="SMART" id="SM00235">
    <property type="entry name" value="ZnMc"/>
    <property type="match status" value="1"/>
</dbReference>
<evidence type="ECO:0000256" key="7">
    <source>
        <dbReference type="PROSITE-ProRule" id="PRU01211"/>
    </source>
</evidence>
<accession>A0ABR1C441</accession>
<dbReference type="EC" id="3.4.24.-" evidence="8"/>
<keyword evidence="4 7" id="KW-0862">Zinc</keyword>
<organism evidence="10 11">
    <name type="scientific">Necator americanus</name>
    <name type="common">Human hookworm</name>
    <dbReference type="NCBI Taxonomy" id="51031"/>
    <lineage>
        <taxon>Eukaryota</taxon>
        <taxon>Metazoa</taxon>
        <taxon>Ecdysozoa</taxon>
        <taxon>Nematoda</taxon>
        <taxon>Chromadorea</taxon>
        <taxon>Rhabditida</taxon>
        <taxon>Rhabditina</taxon>
        <taxon>Rhabditomorpha</taxon>
        <taxon>Strongyloidea</taxon>
        <taxon>Ancylostomatidae</taxon>
        <taxon>Bunostominae</taxon>
        <taxon>Necator</taxon>
    </lineage>
</organism>
<dbReference type="InterPro" id="IPR006026">
    <property type="entry name" value="Peptidase_Metallo"/>
</dbReference>
<evidence type="ECO:0000256" key="5">
    <source>
        <dbReference type="ARBA" id="ARBA00023049"/>
    </source>
</evidence>
<keyword evidence="2 7" id="KW-0479">Metal-binding</keyword>
<evidence type="ECO:0000259" key="9">
    <source>
        <dbReference type="PROSITE" id="PS51864"/>
    </source>
</evidence>
<dbReference type="PANTHER" id="PTHR10127">
    <property type="entry name" value="DISCOIDIN, CUB, EGF, LAMININ , AND ZINC METALLOPROTEASE DOMAIN CONTAINING"/>
    <property type="match status" value="1"/>
</dbReference>
<feature type="chain" id="PRO_5044958157" description="Metalloendopeptidase" evidence="8">
    <location>
        <begin position="21"/>
        <end position="399"/>
    </location>
</feature>
<comment type="caution">
    <text evidence="7">Lacks conserved residue(s) required for the propagation of feature annotation.</text>
</comment>
<evidence type="ECO:0000256" key="8">
    <source>
        <dbReference type="RuleBase" id="RU361183"/>
    </source>
</evidence>
<reference evidence="10 11" key="1">
    <citation type="submission" date="2023-08" db="EMBL/GenBank/DDBJ databases">
        <title>A Necator americanus chromosomal reference genome.</title>
        <authorList>
            <person name="Ilik V."/>
            <person name="Petrzelkova K.J."/>
            <person name="Pardy F."/>
            <person name="Fuh T."/>
            <person name="Niatou-Singa F.S."/>
            <person name="Gouil Q."/>
            <person name="Baker L."/>
            <person name="Ritchie M.E."/>
            <person name="Jex A.R."/>
            <person name="Gazzola D."/>
            <person name="Li H."/>
            <person name="Toshio Fujiwara R."/>
            <person name="Zhan B."/>
            <person name="Aroian R.V."/>
            <person name="Pafco B."/>
            <person name="Schwarz E.M."/>
        </authorList>
    </citation>
    <scope>NUCLEOTIDE SEQUENCE [LARGE SCALE GENOMIC DNA]</scope>
    <source>
        <strain evidence="10 11">Aroian</strain>
        <tissue evidence="10">Whole animal</tissue>
    </source>
</reference>
<sequence>MKITATGDLLLSTFWILVLCEEIVGPTTSPINSTPVFTDEFENRGTVKRVPADSPRMPPRHNVPSGYAGGYASIPRRGHAPVVHEDADNRLRYSSSHRDAENCGVTRKYAKKSERVCESHVGKLGGKQPLFLGEGCESFGHAAHEIGHALGLFHTQNRHDRDKYIDVIEKNIKEVYKPQYVLKNTDENDNYGLPYDYGSIMHYGSPLMKPVMVPKQQNYAQTIGSPMISLIDLQIVNKLYNCDGLKNANCQPPPVTGIFGKCGGELKASNDWEETVLMFAGKEEYSICTYWITEALRSKRTNDQRLTGPRFCKVDGDGITLRSHHHIVPVILYSKNMFPGVIVELHYKYDDSVEVAPVQPETFPCRDVEESCKLLEQIKFCNNEKFSKRLKWRICPFEH</sequence>
<evidence type="ECO:0000256" key="6">
    <source>
        <dbReference type="ARBA" id="ARBA00023157"/>
    </source>
</evidence>
<dbReference type="InterPro" id="IPR024079">
    <property type="entry name" value="MetalloPept_cat_dom_sf"/>
</dbReference>
<feature type="binding site" evidence="7">
    <location>
        <position position="148"/>
    </location>
    <ligand>
        <name>Zn(2+)</name>
        <dbReference type="ChEBI" id="CHEBI:29105"/>
        <note>catalytic</note>
    </ligand>
</feature>
<evidence type="ECO:0000313" key="11">
    <source>
        <dbReference type="Proteomes" id="UP001303046"/>
    </source>
</evidence>
<dbReference type="Proteomes" id="UP001303046">
    <property type="component" value="Unassembled WGS sequence"/>
</dbReference>
<dbReference type="SUPFAM" id="SSF55486">
    <property type="entry name" value="Metalloproteases ('zincins'), catalytic domain"/>
    <property type="match status" value="1"/>
</dbReference>
<comment type="cofactor">
    <cofactor evidence="7 8">
        <name>Zn(2+)</name>
        <dbReference type="ChEBI" id="CHEBI:29105"/>
    </cofactor>
    <text evidence="7 8">Binds 1 zinc ion per subunit.</text>
</comment>
<evidence type="ECO:0000256" key="2">
    <source>
        <dbReference type="ARBA" id="ARBA00022723"/>
    </source>
</evidence>
<feature type="signal peptide" evidence="8">
    <location>
        <begin position="1"/>
        <end position="20"/>
    </location>
</feature>
<dbReference type="PROSITE" id="PS51864">
    <property type="entry name" value="ASTACIN"/>
    <property type="match status" value="1"/>
</dbReference>